<proteinExistence type="predicted"/>
<reference evidence="2 4" key="2">
    <citation type="submission" date="2021-03" db="EMBL/GenBank/DDBJ databases">
        <title>Genomic Encyclopedia of Type Strains, Phase IV (KMG-IV): sequencing the most valuable type-strain genomes for metagenomic binning, comparative biology and taxonomic classification.</title>
        <authorList>
            <person name="Goeker M."/>
        </authorList>
    </citation>
    <scope>NUCLEOTIDE SEQUENCE [LARGE SCALE GENOMIC DNA]</scope>
    <source>
        <strain evidence="2 4">DSM 40499</strain>
    </source>
</reference>
<accession>A0A1B1AUK8</accession>
<evidence type="ECO:0000313" key="3">
    <source>
        <dbReference type="Proteomes" id="UP000092659"/>
    </source>
</evidence>
<organism evidence="1 3">
    <name type="scientific">Streptomyces griseochromogenes</name>
    <dbReference type="NCBI Taxonomy" id="68214"/>
    <lineage>
        <taxon>Bacteria</taxon>
        <taxon>Bacillati</taxon>
        <taxon>Actinomycetota</taxon>
        <taxon>Actinomycetes</taxon>
        <taxon>Kitasatosporales</taxon>
        <taxon>Streptomycetaceae</taxon>
        <taxon>Streptomyces</taxon>
    </lineage>
</organism>
<name>A0A1B1AUK8_9ACTN</name>
<dbReference type="KEGG" id="sgs:AVL59_12115"/>
<evidence type="ECO:0000313" key="4">
    <source>
        <dbReference type="Proteomes" id="UP001519309"/>
    </source>
</evidence>
<protein>
    <submittedName>
        <fullName evidence="1">Uncharacterized protein</fullName>
    </submittedName>
</protein>
<dbReference type="OrthoDB" id="4546548at2"/>
<dbReference type="Proteomes" id="UP000092659">
    <property type="component" value="Chromosome"/>
</dbReference>
<dbReference type="EMBL" id="JAGGLP010000002">
    <property type="protein sequence ID" value="MBP2048085.1"/>
    <property type="molecule type" value="Genomic_DNA"/>
</dbReference>
<gene>
    <name evidence="1" type="ORF">AVL59_12115</name>
    <name evidence="2" type="ORF">J2Z21_001009</name>
</gene>
<reference evidence="1 3" key="1">
    <citation type="submission" date="2016-06" db="EMBL/GenBank/DDBJ databases">
        <title>Complete genome sequence of Streptomyces griseochromogenes ATCC 14511, the Blasticidin S producer.</title>
        <authorList>
            <person name="Wu L."/>
        </authorList>
    </citation>
    <scope>NUCLEOTIDE SEQUENCE [LARGE SCALE GENOMIC DNA]</scope>
    <source>
        <strain evidence="1 3">ATCC 14511</strain>
    </source>
</reference>
<evidence type="ECO:0000313" key="1">
    <source>
        <dbReference type="EMBL" id="ANP50263.1"/>
    </source>
</evidence>
<dbReference type="Proteomes" id="UP001519309">
    <property type="component" value="Unassembled WGS sequence"/>
</dbReference>
<dbReference type="AlphaFoldDB" id="A0A1B1AUK8"/>
<sequence>MGGCRPAFDRERYEQRNVVERCFNCLKQWRGIATRYGKTAQFYQAAVTLAALKIWIRTDWRRALEAMVRRAAIGLTARRRPG</sequence>
<dbReference type="STRING" id="68214.AVL59_12115"/>
<evidence type="ECO:0000313" key="2">
    <source>
        <dbReference type="EMBL" id="MBP2048085.1"/>
    </source>
</evidence>
<keyword evidence="4" id="KW-1185">Reference proteome</keyword>
<dbReference type="EMBL" id="CP016279">
    <property type="protein sequence ID" value="ANP50263.1"/>
    <property type="molecule type" value="Genomic_DNA"/>
</dbReference>